<sequence>MYIVTWPLWSKSSFLTAGQSYPGGDNTTRLSSTRFILSTTYAEFLLMGISEHVKV</sequence>
<reference evidence="1 2" key="1">
    <citation type="journal article" date="2010" name="Nature">
        <title>Nitrite-driven anaerobic methane oxidation by oxygenic bacteria.</title>
        <authorList>
            <person name="Ettwig K.F."/>
            <person name="Butler M.K."/>
            <person name="Le Paslier D."/>
            <person name="Pelletier E."/>
            <person name="Mangenot S."/>
            <person name="Kuypers M.M.M."/>
            <person name="Schreiber F."/>
            <person name="Dutilh B.E."/>
            <person name="Zedelius J."/>
            <person name="de Beer D."/>
            <person name="Gloerich J."/>
            <person name="Wessels H.J.C.T."/>
            <person name="van Allen T."/>
            <person name="Luesken F."/>
            <person name="Wu M."/>
            <person name="van de Pas-Schoonen K.T."/>
            <person name="Op den Camp H.J.M."/>
            <person name="Janssen-Megens E.M."/>
            <person name="Francoijs K-J."/>
            <person name="Stunnenberg H."/>
            <person name="Weissenbach J."/>
            <person name="Jetten M.S.M."/>
            <person name="Strous M."/>
        </authorList>
    </citation>
    <scope>NUCLEOTIDE SEQUENCE [LARGE SCALE GENOMIC DNA]</scope>
</reference>
<name>D5MMM9_METO1</name>
<proteinExistence type="predicted"/>
<protein>
    <submittedName>
        <fullName evidence="1">Uncharacterized protein</fullName>
    </submittedName>
</protein>
<gene>
    <name evidence="1" type="ORF">DAMO_3078</name>
</gene>
<evidence type="ECO:0000313" key="2">
    <source>
        <dbReference type="Proteomes" id="UP000006898"/>
    </source>
</evidence>
<dbReference type="KEGG" id="mox:DAMO_3078"/>
<dbReference type="HOGENOM" id="CLU_3023486_0_0_0"/>
<organism evidence="1 2">
    <name type="scientific">Methylomirabilis oxygeniifera</name>
    <dbReference type="NCBI Taxonomy" id="671143"/>
    <lineage>
        <taxon>Bacteria</taxon>
        <taxon>Candidatus Methylomirabilota</taxon>
        <taxon>Candidatus Methylomirabilia</taxon>
        <taxon>Candidatus Methylomirabilales</taxon>
        <taxon>Candidatus Methylomirabilaceae</taxon>
        <taxon>Candidatus Methylomirabilis</taxon>
    </lineage>
</organism>
<dbReference type="AlphaFoldDB" id="D5MMM9"/>
<dbReference type="EMBL" id="FP565575">
    <property type="protein sequence ID" value="CBE70151.1"/>
    <property type="molecule type" value="Genomic_DNA"/>
</dbReference>
<dbReference type="Proteomes" id="UP000006898">
    <property type="component" value="Chromosome"/>
</dbReference>
<accession>D5MMM9</accession>
<evidence type="ECO:0000313" key="1">
    <source>
        <dbReference type="EMBL" id="CBE70151.1"/>
    </source>
</evidence>
<dbReference type="STRING" id="671143.DAMO_3078"/>